<dbReference type="KEGG" id="pfp:PFL1_03757"/>
<evidence type="ECO:0000313" key="3">
    <source>
        <dbReference type="Proteomes" id="UP000053664"/>
    </source>
</evidence>
<reference evidence="2 3" key="1">
    <citation type="journal article" date="2013" name="Plant Cell">
        <title>The transition from a phytopathogenic smut ancestor to an anamorphic biocontrol agent deciphered by comparative whole-genome analysis.</title>
        <authorList>
            <person name="Lefebvre F."/>
            <person name="Joly D.L."/>
            <person name="Labbe C."/>
            <person name="Teichmann B."/>
            <person name="Linning R."/>
            <person name="Belzile F."/>
            <person name="Bakkeren G."/>
            <person name="Belanger R.R."/>
        </authorList>
    </citation>
    <scope>NUCLEOTIDE SEQUENCE [LARGE SCALE GENOMIC DNA]</scope>
    <source>
        <strain evidence="2 3">PF-1</strain>
    </source>
</reference>
<dbReference type="Proteomes" id="UP000053664">
    <property type="component" value="Unassembled WGS sequence"/>
</dbReference>
<dbReference type="EMBL" id="KE361634">
    <property type="protein sequence ID" value="EPQ28454.1"/>
    <property type="molecule type" value="Genomic_DNA"/>
</dbReference>
<proteinExistence type="predicted"/>
<organism evidence="2 3">
    <name type="scientific">Pseudozyma flocculosa PF-1</name>
    <dbReference type="NCBI Taxonomy" id="1277687"/>
    <lineage>
        <taxon>Eukaryota</taxon>
        <taxon>Fungi</taxon>
        <taxon>Dikarya</taxon>
        <taxon>Basidiomycota</taxon>
        <taxon>Ustilaginomycotina</taxon>
        <taxon>Ustilaginomycetes</taxon>
        <taxon>Ustilaginales</taxon>
        <taxon>Ustilaginaceae</taxon>
        <taxon>Pseudozyma</taxon>
    </lineage>
</organism>
<dbReference type="RefSeq" id="XP_007879472.1">
    <property type="nucleotide sequence ID" value="XM_007881281.1"/>
</dbReference>
<name>A0A061H7L1_9BASI</name>
<dbReference type="AlphaFoldDB" id="A0A061H7L1"/>
<feature type="region of interest" description="Disordered" evidence="1">
    <location>
        <begin position="66"/>
        <end position="114"/>
    </location>
</feature>
<sequence length="114" mass="12526">MDGAQPSGNRPWTREDVVHLFHMAYERKTVDAKEAAAQLDRTPKSCNLKLAALHKVVDELIGSWARGSVGAKPGEDKAVKASAPSRSRKRVRAIKNDEEAEAEPHPTKDKTALE</sequence>
<accession>A0A061H7L1</accession>
<dbReference type="GeneID" id="19317865"/>
<dbReference type="HOGENOM" id="CLU_170519_0_0_1"/>
<protein>
    <submittedName>
        <fullName evidence="2">Uncharacterized protein</fullName>
    </submittedName>
</protein>
<evidence type="ECO:0000313" key="2">
    <source>
        <dbReference type="EMBL" id="EPQ28454.1"/>
    </source>
</evidence>
<evidence type="ECO:0000256" key="1">
    <source>
        <dbReference type="SAM" id="MobiDB-lite"/>
    </source>
</evidence>
<feature type="compositionally biased region" description="Basic and acidic residues" evidence="1">
    <location>
        <begin position="94"/>
        <end position="114"/>
    </location>
</feature>
<gene>
    <name evidence="2" type="ORF">PFL1_03757</name>
</gene>